<feature type="coiled-coil region" evidence="1">
    <location>
        <begin position="44"/>
        <end position="71"/>
    </location>
</feature>
<accession>A0A6A7C7R7</accession>
<reference evidence="2" key="1">
    <citation type="journal article" date="2020" name="Stud. Mycol.">
        <title>101 Dothideomycetes genomes: a test case for predicting lifestyles and emergence of pathogens.</title>
        <authorList>
            <person name="Haridas S."/>
            <person name="Albert R."/>
            <person name="Binder M."/>
            <person name="Bloem J."/>
            <person name="Labutti K."/>
            <person name="Salamov A."/>
            <person name="Andreopoulos B."/>
            <person name="Baker S."/>
            <person name="Barry K."/>
            <person name="Bills G."/>
            <person name="Bluhm B."/>
            <person name="Cannon C."/>
            <person name="Castanera R."/>
            <person name="Culley D."/>
            <person name="Daum C."/>
            <person name="Ezra D."/>
            <person name="Gonzalez J."/>
            <person name="Henrissat B."/>
            <person name="Kuo A."/>
            <person name="Liang C."/>
            <person name="Lipzen A."/>
            <person name="Lutzoni F."/>
            <person name="Magnuson J."/>
            <person name="Mondo S."/>
            <person name="Nolan M."/>
            <person name="Ohm R."/>
            <person name="Pangilinan J."/>
            <person name="Park H.-J."/>
            <person name="Ramirez L."/>
            <person name="Alfaro M."/>
            <person name="Sun H."/>
            <person name="Tritt A."/>
            <person name="Yoshinaga Y."/>
            <person name="Zwiers L.-H."/>
            <person name="Turgeon B."/>
            <person name="Goodwin S."/>
            <person name="Spatafora J."/>
            <person name="Crous P."/>
            <person name="Grigoriev I."/>
        </authorList>
    </citation>
    <scope>NUCLEOTIDE SEQUENCE</scope>
    <source>
        <strain evidence="2">CBS 480.64</strain>
    </source>
</reference>
<dbReference type="AlphaFoldDB" id="A0A6A7C7R7"/>
<sequence>MGHGPIKGGIIFYEQVTMNGSIPKTRWAHSCENRVLGPGMEFRSQAYIEQMARIEMKRRAEEEELEPLKKRLLINCLLCCAGRHGAIRR</sequence>
<evidence type="ECO:0000256" key="1">
    <source>
        <dbReference type="SAM" id="Coils"/>
    </source>
</evidence>
<keyword evidence="3" id="KW-1185">Reference proteome</keyword>
<dbReference type="Proteomes" id="UP000799421">
    <property type="component" value="Unassembled WGS sequence"/>
</dbReference>
<keyword evidence="1" id="KW-0175">Coiled coil</keyword>
<organism evidence="2 3">
    <name type="scientific">Piedraia hortae CBS 480.64</name>
    <dbReference type="NCBI Taxonomy" id="1314780"/>
    <lineage>
        <taxon>Eukaryota</taxon>
        <taxon>Fungi</taxon>
        <taxon>Dikarya</taxon>
        <taxon>Ascomycota</taxon>
        <taxon>Pezizomycotina</taxon>
        <taxon>Dothideomycetes</taxon>
        <taxon>Dothideomycetidae</taxon>
        <taxon>Capnodiales</taxon>
        <taxon>Piedraiaceae</taxon>
        <taxon>Piedraia</taxon>
    </lineage>
</organism>
<proteinExistence type="predicted"/>
<gene>
    <name evidence="2" type="ORF">K470DRAFT_105796</name>
</gene>
<name>A0A6A7C7R7_9PEZI</name>
<evidence type="ECO:0000313" key="2">
    <source>
        <dbReference type="EMBL" id="KAF2863626.1"/>
    </source>
</evidence>
<evidence type="ECO:0000313" key="3">
    <source>
        <dbReference type="Proteomes" id="UP000799421"/>
    </source>
</evidence>
<dbReference type="EMBL" id="MU005960">
    <property type="protein sequence ID" value="KAF2863626.1"/>
    <property type="molecule type" value="Genomic_DNA"/>
</dbReference>
<protein>
    <submittedName>
        <fullName evidence="2">Uncharacterized protein</fullName>
    </submittedName>
</protein>